<accession>A0ABU3R4N7</accession>
<dbReference type="NCBIfam" id="TIGR00277">
    <property type="entry name" value="HDIG"/>
    <property type="match status" value="1"/>
</dbReference>
<dbReference type="InterPro" id="IPR021812">
    <property type="entry name" value="DUF3391"/>
</dbReference>
<dbReference type="RefSeq" id="WP_315948042.1">
    <property type="nucleotide sequence ID" value="NZ_JAWCUA010000010.1"/>
</dbReference>
<proteinExistence type="predicted"/>
<dbReference type="PANTHER" id="PTHR43155:SF2">
    <property type="entry name" value="CYCLIC DI-GMP PHOSPHODIESTERASE PA4108"/>
    <property type="match status" value="1"/>
</dbReference>
<name>A0ABU3R4N7_9GAMM</name>
<dbReference type="PANTHER" id="PTHR43155">
    <property type="entry name" value="CYCLIC DI-GMP PHOSPHODIESTERASE PA4108-RELATED"/>
    <property type="match status" value="1"/>
</dbReference>
<sequence length="390" mass="44271">MPTLVKCPITRLKIGQYVAEISQQMGQIKVSSPGWISDNTIIHELVAKGVVEVIVDTEKQLTKGLSNHELAVKSEFNDVPFEDELPRAKLAIEKLISHLQKAFSQIREKDIFDASPFYLATMTFIASGYRNPSALLCIVRAMTFEDYQLGHAIRTAAYYCNTFRVMKWPSDLIQDWIVGALLHDIGKLHMKQSIQQPNRLTINQTTREQDIFISPAHVENGINIARQIGGLAKETIEVIRMHHERLDGSGYPTGQKLTDINDAIRIFTIIDEFDRLMHTPIKGKYPTAIQAYQTLLKMEKQFDFEILQQIIKCIGIYPPGSLVLLKSGRVGIVLGHHGSTVKPDIKLIYDNRLHQHINVATLSLSKNKETDEIIDFYAKDTFSDLVERYL</sequence>
<dbReference type="EMBL" id="JAWCUA010000010">
    <property type="protein sequence ID" value="MDU0114432.1"/>
    <property type="molecule type" value="Genomic_DNA"/>
</dbReference>
<dbReference type="Gene3D" id="1.10.3210.10">
    <property type="entry name" value="Hypothetical protein af1432"/>
    <property type="match status" value="1"/>
</dbReference>
<dbReference type="Pfam" id="PF13487">
    <property type="entry name" value="HD_5"/>
    <property type="match status" value="1"/>
</dbReference>
<dbReference type="InterPro" id="IPR003607">
    <property type="entry name" value="HD/PDEase_dom"/>
</dbReference>
<dbReference type="InterPro" id="IPR037522">
    <property type="entry name" value="HD_GYP_dom"/>
</dbReference>
<gene>
    <name evidence="2" type="ORF">RT723_15830</name>
</gene>
<protein>
    <submittedName>
        <fullName evidence="2">HDIG domain-containing protein</fullName>
    </submittedName>
</protein>
<organism evidence="2 3">
    <name type="scientific">Psychrosphaera aquimarina</name>
    <dbReference type="NCBI Taxonomy" id="2044854"/>
    <lineage>
        <taxon>Bacteria</taxon>
        <taxon>Pseudomonadati</taxon>
        <taxon>Pseudomonadota</taxon>
        <taxon>Gammaproteobacteria</taxon>
        <taxon>Alteromonadales</taxon>
        <taxon>Pseudoalteromonadaceae</taxon>
        <taxon>Psychrosphaera</taxon>
    </lineage>
</organism>
<evidence type="ECO:0000313" key="2">
    <source>
        <dbReference type="EMBL" id="MDU0114432.1"/>
    </source>
</evidence>
<evidence type="ECO:0000259" key="1">
    <source>
        <dbReference type="PROSITE" id="PS51832"/>
    </source>
</evidence>
<evidence type="ECO:0000313" key="3">
    <source>
        <dbReference type="Proteomes" id="UP001257914"/>
    </source>
</evidence>
<dbReference type="InterPro" id="IPR006675">
    <property type="entry name" value="HDIG_dom"/>
</dbReference>
<dbReference type="Proteomes" id="UP001257914">
    <property type="component" value="Unassembled WGS sequence"/>
</dbReference>
<dbReference type="Pfam" id="PF11871">
    <property type="entry name" value="DUF3391"/>
    <property type="match status" value="1"/>
</dbReference>
<keyword evidence="3" id="KW-1185">Reference proteome</keyword>
<dbReference type="PROSITE" id="PS51832">
    <property type="entry name" value="HD_GYP"/>
    <property type="match status" value="1"/>
</dbReference>
<comment type="caution">
    <text evidence="2">The sequence shown here is derived from an EMBL/GenBank/DDBJ whole genome shotgun (WGS) entry which is preliminary data.</text>
</comment>
<dbReference type="CDD" id="cd00077">
    <property type="entry name" value="HDc"/>
    <property type="match status" value="1"/>
</dbReference>
<reference evidence="2 3" key="1">
    <citation type="submission" date="2023-10" db="EMBL/GenBank/DDBJ databases">
        <title>Psychrosphaera aquimaarina strain SW33 isolated from seawater.</title>
        <authorList>
            <person name="Bayburt H."/>
            <person name="Kim J.M."/>
            <person name="Choi B.J."/>
            <person name="Jeon C.O."/>
        </authorList>
    </citation>
    <scope>NUCLEOTIDE SEQUENCE [LARGE SCALE GENOMIC DNA]</scope>
    <source>
        <strain evidence="2 3">KCTC 52743</strain>
    </source>
</reference>
<feature type="domain" description="HD-GYP" evidence="1">
    <location>
        <begin position="126"/>
        <end position="326"/>
    </location>
</feature>
<dbReference type="SUPFAM" id="SSF109604">
    <property type="entry name" value="HD-domain/PDEase-like"/>
    <property type="match status" value="1"/>
</dbReference>